<keyword evidence="3 8" id="KW-0540">Nuclease</keyword>
<feature type="active site" description="Proton acceptor" evidence="8">
    <location>
        <position position="88"/>
    </location>
</feature>
<keyword evidence="7 8" id="KW-0862">Zinc</keyword>
<feature type="binding site" evidence="8">
    <location>
        <position position="230"/>
    </location>
    <ligand>
        <name>Zn(2+)</name>
        <dbReference type="ChEBI" id="CHEBI:29105"/>
        <label>1</label>
        <note>catalytic</note>
    </ligand>
</feature>
<keyword evidence="5 8" id="KW-0255">Endonuclease</keyword>
<evidence type="ECO:0000313" key="10">
    <source>
        <dbReference type="EMBL" id="GGO30501.1"/>
    </source>
</evidence>
<protein>
    <recommendedName>
        <fullName evidence="8">Ribonuclease Z</fullName>
        <shortName evidence="8">RNase Z</shortName>
        <ecNumber evidence="8">3.1.26.11</ecNumber>
    </recommendedName>
    <alternativeName>
        <fullName evidence="8">tRNA 3 endonuclease</fullName>
    </alternativeName>
    <alternativeName>
        <fullName evidence="8">tRNase Z</fullName>
    </alternativeName>
</protein>
<dbReference type="PANTHER" id="PTHR46018:SF2">
    <property type="entry name" value="ZINC PHOSPHODIESTERASE ELAC PROTEIN 1"/>
    <property type="match status" value="1"/>
</dbReference>
<dbReference type="HAMAP" id="MF_01818">
    <property type="entry name" value="RNase_Z_BN"/>
    <property type="match status" value="1"/>
</dbReference>
<evidence type="ECO:0000256" key="1">
    <source>
        <dbReference type="ARBA" id="ARBA00011738"/>
    </source>
</evidence>
<dbReference type="Proteomes" id="UP000653480">
    <property type="component" value="Unassembled WGS sequence"/>
</dbReference>
<evidence type="ECO:0000256" key="6">
    <source>
        <dbReference type="ARBA" id="ARBA00022801"/>
    </source>
</evidence>
<accession>A0A8H9H8F3</accession>
<keyword evidence="2 8" id="KW-0819">tRNA processing</keyword>
<dbReference type="AlphaFoldDB" id="A0A8H9H8F3"/>
<reference evidence="10" key="2">
    <citation type="submission" date="2020-09" db="EMBL/GenBank/DDBJ databases">
        <authorList>
            <person name="Sun Q."/>
            <person name="Zhou Y."/>
        </authorList>
    </citation>
    <scope>NUCLEOTIDE SEQUENCE</scope>
    <source>
        <strain evidence="10">CGMCC 4.7138</strain>
    </source>
</reference>
<keyword evidence="4 8" id="KW-0479">Metal-binding</keyword>
<evidence type="ECO:0000256" key="2">
    <source>
        <dbReference type="ARBA" id="ARBA00022694"/>
    </source>
</evidence>
<dbReference type="EC" id="3.1.26.11" evidence="8"/>
<gene>
    <name evidence="8 10" type="primary">rnz</name>
    <name evidence="10" type="ORF">GCM10011574_66940</name>
</gene>
<feature type="domain" description="Metallo-beta-lactamase" evidence="9">
    <location>
        <begin position="42"/>
        <end position="232"/>
    </location>
</feature>
<sequence length="337" mass="36678">MAVLAPQRGGARSPDTSYHRGVSVRELVVLGTSSAVPTRHRNHNGYLLRWDGEGFLFDPGEGTQRQMLHAGVSAHDITWICVTHFHGDHCLGVPGVVQRIARDGVNHEVRAAYPASGETYWGRLRNASAFADTDVITPRPLSGEVVRWPSGPVTLTARPLSHPVQSYGYRVDEPGGRRMLPGELARRGVRGPMIGELQRHGSLTMPDGSTVTLEECSVPKPGQSAAFVMDTRVCDGAFALADGVDLLVIESTFLSDESALAAQYGHLTAAQAGRIAADCGVRRLVLTHFSERYTTADEPRFVDEVRTFYAGEVVTARDLMRVPVPKRADYQAQRAAK</sequence>
<evidence type="ECO:0000256" key="3">
    <source>
        <dbReference type="ARBA" id="ARBA00022722"/>
    </source>
</evidence>
<feature type="binding site" evidence="8">
    <location>
        <position position="89"/>
    </location>
    <ligand>
        <name>Zn(2+)</name>
        <dbReference type="ChEBI" id="CHEBI:29105"/>
        <label>2</label>
        <note>catalytic</note>
    </ligand>
</feature>
<feature type="binding site" evidence="8">
    <location>
        <position position="288"/>
    </location>
    <ligand>
        <name>Zn(2+)</name>
        <dbReference type="ChEBI" id="CHEBI:29105"/>
        <label>2</label>
        <note>catalytic</note>
    </ligand>
</feature>
<name>A0A8H9H8F3_9ACTN</name>
<feature type="binding site" evidence="8">
    <location>
        <position position="84"/>
    </location>
    <ligand>
        <name>Zn(2+)</name>
        <dbReference type="ChEBI" id="CHEBI:29105"/>
        <label>1</label>
        <note>catalytic</note>
    </ligand>
</feature>
<comment type="subunit">
    <text evidence="1 8">Homodimer.</text>
</comment>
<dbReference type="Pfam" id="PF12706">
    <property type="entry name" value="Lactamase_B_2"/>
    <property type="match status" value="1"/>
</dbReference>
<feature type="binding site" evidence="8">
    <location>
        <position position="86"/>
    </location>
    <ligand>
        <name>Zn(2+)</name>
        <dbReference type="ChEBI" id="CHEBI:29105"/>
        <label>1</label>
        <note>catalytic</note>
    </ligand>
</feature>
<keyword evidence="11" id="KW-1185">Reference proteome</keyword>
<dbReference type="GO" id="GO:0042781">
    <property type="term" value="F:3'-tRNA processing endoribonuclease activity"/>
    <property type="evidence" value="ECO:0007669"/>
    <property type="project" value="UniProtKB-UniRule"/>
</dbReference>
<feature type="binding site" evidence="8">
    <location>
        <position position="230"/>
    </location>
    <ligand>
        <name>Zn(2+)</name>
        <dbReference type="ChEBI" id="CHEBI:29105"/>
        <label>2</label>
        <note>catalytic</note>
    </ligand>
</feature>
<comment type="caution">
    <text evidence="10">The sequence shown here is derived from an EMBL/GenBank/DDBJ whole genome shotgun (WGS) entry which is preliminary data.</text>
</comment>
<dbReference type="PANTHER" id="PTHR46018">
    <property type="entry name" value="ZINC PHOSPHODIESTERASE ELAC PROTEIN 1"/>
    <property type="match status" value="1"/>
</dbReference>
<evidence type="ECO:0000256" key="8">
    <source>
        <dbReference type="HAMAP-Rule" id="MF_01818"/>
    </source>
</evidence>
<dbReference type="Pfam" id="PF00753">
    <property type="entry name" value="Lactamase_B"/>
    <property type="match status" value="1"/>
</dbReference>
<evidence type="ECO:0000259" key="9">
    <source>
        <dbReference type="SMART" id="SM00849"/>
    </source>
</evidence>
<feature type="binding site" evidence="8">
    <location>
        <position position="162"/>
    </location>
    <ligand>
        <name>Zn(2+)</name>
        <dbReference type="ChEBI" id="CHEBI:29105"/>
        <label>1</label>
        <note>catalytic</note>
    </ligand>
</feature>
<dbReference type="NCBIfam" id="NF000805">
    <property type="entry name" value="PRK00055.2-3"/>
    <property type="match status" value="1"/>
</dbReference>
<comment type="similarity">
    <text evidence="8">Belongs to the RNase Z family.</text>
</comment>
<dbReference type="InterPro" id="IPR036866">
    <property type="entry name" value="RibonucZ/Hydroxyglut_hydro"/>
</dbReference>
<evidence type="ECO:0000256" key="5">
    <source>
        <dbReference type="ARBA" id="ARBA00022759"/>
    </source>
</evidence>
<dbReference type="SUPFAM" id="SSF56281">
    <property type="entry name" value="Metallo-hydrolase/oxidoreductase"/>
    <property type="match status" value="1"/>
</dbReference>
<dbReference type="GO" id="GO:0008270">
    <property type="term" value="F:zinc ion binding"/>
    <property type="evidence" value="ECO:0007669"/>
    <property type="project" value="UniProtKB-UniRule"/>
</dbReference>
<evidence type="ECO:0000256" key="7">
    <source>
        <dbReference type="ARBA" id="ARBA00022833"/>
    </source>
</evidence>
<dbReference type="EMBL" id="BMMN01000020">
    <property type="protein sequence ID" value="GGO30501.1"/>
    <property type="molecule type" value="Genomic_DNA"/>
</dbReference>
<feature type="binding site" evidence="8">
    <location>
        <position position="88"/>
    </location>
    <ligand>
        <name>Zn(2+)</name>
        <dbReference type="ChEBI" id="CHEBI:29105"/>
        <label>2</label>
        <note>catalytic</note>
    </ligand>
</feature>
<dbReference type="SMART" id="SM00849">
    <property type="entry name" value="Lactamase_B"/>
    <property type="match status" value="1"/>
</dbReference>
<organism evidence="10 11">
    <name type="scientific">Microbispora bryophytorum</name>
    <dbReference type="NCBI Taxonomy" id="1460882"/>
    <lineage>
        <taxon>Bacteria</taxon>
        <taxon>Bacillati</taxon>
        <taxon>Actinomycetota</taxon>
        <taxon>Actinomycetes</taxon>
        <taxon>Streptosporangiales</taxon>
        <taxon>Streptosporangiaceae</taxon>
        <taxon>Microbispora</taxon>
    </lineage>
</organism>
<keyword evidence="6 8" id="KW-0378">Hydrolase</keyword>
<proteinExistence type="inferred from homology"/>
<dbReference type="InterPro" id="IPR013471">
    <property type="entry name" value="RNase_Z/BN"/>
</dbReference>
<comment type="cofactor">
    <cofactor evidence="8">
        <name>Zn(2+)</name>
        <dbReference type="ChEBI" id="CHEBI:29105"/>
    </cofactor>
    <text evidence="8">Binds 2 Zn(2+) ions.</text>
</comment>
<reference evidence="10" key="1">
    <citation type="journal article" date="2014" name="Int. J. Syst. Evol. Microbiol.">
        <title>Complete genome sequence of Corynebacterium casei LMG S-19264T (=DSM 44701T), isolated from a smear-ripened cheese.</title>
        <authorList>
            <consortium name="US DOE Joint Genome Institute (JGI-PGF)"/>
            <person name="Walter F."/>
            <person name="Albersmeier A."/>
            <person name="Kalinowski J."/>
            <person name="Ruckert C."/>
        </authorList>
    </citation>
    <scope>NUCLEOTIDE SEQUENCE</scope>
    <source>
        <strain evidence="10">CGMCC 4.7138</strain>
    </source>
</reference>
<dbReference type="CDD" id="cd07717">
    <property type="entry name" value="RNaseZ_ZiPD-like_MBL-fold"/>
    <property type="match status" value="1"/>
</dbReference>
<evidence type="ECO:0000313" key="11">
    <source>
        <dbReference type="Proteomes" id="UP000653480"/>
    </source>
</evidence>
<dbReference type="InterPro" id="IPR001279">
    <property type="entry name" value="Metallo-B-lactamas"/>
</dbReference>
<evidence type="ECO:0000256" key="4">
    <source>
        <dbReference type="ARBA" id="ARBA00022723"/>
    </source>
</evidence>
<comment type="function">
    <text evidence="8">Zinc phosphodiesterase, which displays some tRNA 3'-processing endonuclease activity. Probably involved in tRNA maturation, by removing a 3'-trailer from precursor tRNA.</text>
</comment>
<dbReference type="Gene3D" id="3.60.15.10">
    <property type="entry name" value="Ribonuclease Z/Hydroxyacylglutathione hydrolase-like"/>
    <property type="match status" value="1"/>
</dbReference>
<comment type="catalytic activity">
    <reaction evidence="8">
        <text>Endonucleolytic cleavage of RNA, removing extra 3' nucleotides from tRNA precursor, generating 3' termini of tRNAs. A 3'-hydroxy group is left at the tRNA terminus and a 5'-phosphoryl group is left at the trailer molecule.</text>
        <dbReference type="EC" id="3.1.26.11"/>
    </reaction>
</comment>